<evidence type="ECO:0000256" key="1">
    <source>
        <dbReference type="SAM" id="MobiDB-lite"/>
    </source>
</evidence>
<feature type="compositionally biased region" description="Basic and acidic residues" evidence="1">
    <location>
        <begin position="14"/>
        <end position="42"/>
    </location>
</feature>
<dbReference type="RefSeq" id="WP_189675319.1">
    <property type="nucleotide sequence ID" value="NZ_BNAQ01000001.1"/>
</dbReference>
<feature type="region of interest" description="Disordered" evidence="1">
    <location>
        <begin position="304"/>
        <end position="348"/>
    </location>
</feature>
<proteinExistence type="predicted"/>
<accession>A0ABQ3LBI6</accession>
<evidence type="ECO:0008006" key="4">
    <source>
        <dbReference type="Google" id="ProtNLM"/>
    </source>
</evidence>
<feature type="compositionally biased region" description="Low complexity" evidence="1">
    <location>
        <begin position="335"/>
        <end position="348"/>
    </location>
</feature>
<dbReference type="EMBL" id="BNAQ01000001">
    <property type="protein sequence ID" value="GHH11230.1"/>
    <property type="molecule type" value="Genomic_DNA"/>
</dbReference>
<feature type="compositionally biased region" description="Gly residues" evidence="1">
    <location>
        <begin position="79"/>
        <end position="88"/>
    </location>
</feature>
<keyword evidence="3" id="KW-1185">Reference proteome</keyword>
<protein>
    <recommendedName>
        <fullName evidence="4">DUF2171 domain-containing protein</fullName>
    </recommendedName>
</protein>
<reference evidence="3" key="1">
    <citation type="journal article" date="2019" name="Int. J. Syst. Evol. Microbiol.">
        <title>The Global Catalogue of Microorganisms (GCM) 10K type strain sequencing project: providing services to taxonomists for standard genome sequencing and annotation.</title>
        <authorList>
            <consortium name="The Broad Institute Genomics Platform"/>
            <consortium name="The Broad Institute Genome Sequencing Center for Infectious Disease"/>
            <person name="Wu L."/>
            <person name="Ma J."/>
        </authorList>
    </citation>
    <scope>NUCLEOTIDE SEQUENCE [LARGE SCALE GENOMIC DNA]</scope>
    <source>
        <strain evidence="3">CGMCC 1.8957</strain>
    </source>
</reference>
<evidence type="ECO:0000313" key="3">
    <source>
        <dbReference type="Proteomes" id="UP000652430"/>
    </source>
</evidence>
<feature type="region of interest" description="Disordered" evidence="1">
    <location>
        <begin position="179"/>
        <end position="199"/>
    </location>
</feature>
<dbReference type="Pfam" id="PF09939">
    <property type="entry name" value="DUF2171"/>
    <property type="match status" value="1"/>
</dbReference>
<dbReference type="NCBIfam" id="NF033157">
    <property type="entry name" value="SWFGD_domain"/>
    <property type="match status" value="1"/>
</dbReference>
<dbReference type="InterPro" id="IPR047800">
    <property type="entry name" value="SWFGD_dom"/>
</dbReference>
<sequence length="348" mass="40219">MGYERYPRSTSGGYDDRDQGRGYGRESNNRDSYGADRDRYGSRDAQPWGAYDEFGQRDRYNDDARRDSQPQSGRDYGYQGQGYQGQGGYRRDNDGRSGYGQNGNQGDRYGARDYGRPDMYRGTTNDRFQQDRGQQGRGQQGYGRQPQGYDYDDRGFFDRAGDEVRSWFGDEEANRRRDLDARYDEQRSGHPSDDHYSDWRRSQIDALDRDYHEYRQENRSKFDSEFGTWRTQRQTQRGSLAQVTEHMEVVGSDGAHVGTVDKVRGDRIILTKNDADAGGRHHSIPSRWLQSVADKVTISKTAEDAKAHWRDEERNQAFFNEDGTHRAEKSDDKTTTGTQGFGQTTRTY</sequence>
<dbReference type="Proteomes" id="UP000652430">
    <property type="component" value="Unassembled WGS sequence"/>
</dbReference>
<dbReference type="InterPro" id="IPR018684">
    <property type="entry name" value="DUF2171"/>
</dbReference>
<feature type="compositionally biased region" description="Basic and acidic residues" evidence="1">
    <location>
        <begin position="304"/>
        <end position="315"/>
    </location>
</feature>
<evidence type="ECO:0000313" key="2">
    <source>
        <dbReference type="EMBL" id="GHH11230.1"/>
    </source>
</evidence>
<feature type="compositionally biased region" description="Basic and acidic residues" evidence="1">
    <location>
        <begin position="109"/>
        <end position="119"/>
    </location>
</feature>
<feature type="compositionally biased region" description="Basic and acidic residues" evidence="1">
    <location>
        <begin position="322"/>
        <end position="334"/>
    </location>
</feature>
<feature type="region of interest" description="Disordered" evidence="1">
    <location>
        <begin position="1"/>
        <end position="156"/>
    </location>
</feature>
<gene>
    <name evidence="2" type="ORF">GCM10008023_09940</name>
</gene>
<comment type="caution">
    <text evidence="2">The sequence shown here is derived from an EMBL/GenBank/DDBJ whole genome shotgun (WGS) entry which is preliminary data.</text>
</comment>
<name>A0ABQ3LBI6_9SPHN</name>
<feature type="compositionally biased region" description="Basic and acidic residues" evidence="1">
    <location>
        <begin position="54"/>
        <end position="68"/>
    </location>
</feature>
<organism evidence="2 3">
    <name type="scientific">Sphingomonas glacialis</name>
    <dbReference type="NCBI Taxonomy" id="658225"/>
    <lineage>
        <taxon>Bacteria</taxon>
        <taxon>Pseudomonadati</taxon>
        <taxon>Pseudomonadota</taxon>
        <taxon>Alphaproteobacteria</taxon>
        <taxon>Sphingomonadales</taxon>
        <taxon>Sphingomonadaceae</taxon>
        <taxon>Sphingomonas</taxon>
    </lineage>
</organism>